<sequence length="267" mass="29851">MKKQISILGCGWLGLPLGKMLLEKKYQVNGSTTSSEKLEILEKEGIKSFLIQLEEGKKPKGMTAFLKGSQALIIAIPPRLRAEKAESFTNKIKGIIPQIEKSKIENVLFISSTSVYGKSIEGLITEKSPLEPDTESGKQMLEVEALLQKNNHFATTVLRFGGLIGPDRNPVTILATKQNTDADAPINLIHLDDCLGIIDEVITQQCWGETFNAVAPNHPTRKSFYTQQAKELKVKVPKFLKKKSMAYKTISSTRLEHILDYEFKFKM</sequence>
<dbReference type="InterPro" id="IPR036291">
    <property type="entry name" value="NAD(P)-bd_dom_sf"/>
</dbReference>
<name>A0A934UJP2_9FLAO</name>
<proteinExistence type="predicted"/>
<dbReference type="Proteomes" id="UP000609172">
    <property type="component" value="Unassembled WGS sequence"/>
</dbReference>
<evidence type="ECO:0000313" key="1">
    <source>
        <dbReference type="EMBL" id="MBK0369708.1"/>
    </source>
</evidence>
<dbReference type="SUPFAM" id="SSF51735">
    <property type="entry name" value="NAD(P)-binding Rossmann-fold domains"/>
    <property type="match status" value="1"/>
</dbReference>
<evidence type="ECO:0000313" key="2">
    <source>
        <dbReference type="Proteomes" id="UP000609172"/>
    </source>
</evidence>
<dbReference type="Gene3D" id="3.40.50.720">
    <property type="entry name" value="NAD(P)-binding Rossmann-like Domain"/>
    <property type="match status" value="1"/>
</dbReference>
<dbReference type="InterPro" id="IPR051783">
    <property type="entry name" value="NAD(P)-dependent_oxidoreduct"/>
</dbReference>
<dbReference type="RefSeq" id="WP_200105623.1">
    <property type="nucleotide sequence ID" value="NZ_JAEHFV010000002.1"/>
</dbReference>
<dbReference type="PANTHER" id="PTHR48079:SF6">
    <property type="entry name" value="NAD(P)-BINDING DOMAIN-CONTAINING PROTEIN-RELATED"/>
    <property type="match status" value="1"/>
</dbReference>
<comment type="caution">
    <text evidence="1">The sequence shown here is derived from an EMBL/GenBank/DDBJ whole genome shotgun (WGS) entry which is preliminary data.</text>
</comment>
<protein>
    <submittedName>
        <fullName evidence="1">SDR family oxidoreductase</fullName>
    </submittedName>
</protein>
<keyword evidence="2" id="KW-1185">Reference proteome</keyword>
<organism evidence="1 2">
    <name type="scientific">Flavobacterium agrisoli</name>
    <dbReference type="NCBI Taxonomy" id="2793066"/>
    <lineage>
        <taxon>Bacteria</taxon>
        <taxon>Pseudomonadati</taxon>
        <taxon>Bacteroidota</taxon>
        <taxon>Flavobacteriia</taxon>
        <taxon>Flavobacteriales</taxon>
        <taxon>Flavobacteriaceae</taxon>
        <taxon>Flavobacterium</taxon>
    </lineage>
</organism>
<dbReference type="GO" id="GO:0004029">
    <property type="term" value="F:aldehyde dehydrogenase (NAD+) activity"/>
    <property type="evidence" value="ECO:0007669"/>
    <property type="project" value="TreeGrafter"/>
</dbReference>
<dbReference type="EMBL" id="JAEHFV010000002">
    <property type="protein sequence ID" value="MBK0369708.1"/>
    <property type="molecule type" value="Genomic_DNA"/>
</dbReference>
<dbReference type="PANTHER" id="PTHR48079">
    <property type="entry name" value="PROTEIN YEEZ"/>
    <property type="match status" value="1"/>
</dbReference>
<dbReference type="GO" id="GO:0005737">
    <property type="term" value="C:cytoplasm"/>
    <property type="evidence" value="ECO:0007669"/>
    <property type="project" value="TreeGrafter"/>
</dbReference>
<reference evidence="1" key="1">
    <citation type="submission" date="2020-12" db="EMBL/GenBank/DDBJ databases">
        <title>Bacterial novel species Flavobacterium sp. SE-1-e isolated from soil.</title>
        <authorList>
            <person name="Jung H.-Y."/>
        </authorList>
    </citation>
    <scope>NUCLEOTIDE SEQUENCE</scope>
    <source>
        <strain evidence="1">SE-1-e</strain>
    </source>
</reference>
<dbReference type="CDD" id="cd05266">
    <property type="entry name" value="SDR_a4"/>
    <property type="match status" value="1"/>
</dbReference>
<dbReference type="AlphaFoldDB" id="A0A934UJP2"/>
<accession>A0A934UJP2</accession>
<gene>
    <name evidence="1" type="ORF">I5M07_07630</name>
</gene>